<dbReference type="GO" id="GO:0005886">
    <property type="term" value="C:plasma membrane"/>
    <property type="evidence" value="ECO:0007669"/>
    <property type="project" value="UniProtKB-SubCell"/>
</dbReference>
<dbReference type="PRINTS" id="PR00175">
    <property type="entry name" value="NAALASMPORT"/>
</dbReference>
<dbReference type="NCBIfam" id="TIGR00835">
    <property type="entry name" value="agcS"/>
    <property type="match status" value="1"/>
</dbReference>
<dbReference type="PANTHER" id="PTHR30330">
    <property type="entry name" value="AGSS FAMILY TRANSPORTER, SODIUM-ALANINE"/>
    <property type="match status" value="1"/>
</dbReference>
<feature type="transmembrane region" description="Helical" evidence="9">
    <location>
        <begin position="343"/>
        <end position="364"/>
    </location>
</feature>
<evidence type="ECO:0000256" key="2">
    <source>
        <dbReference type="ARBA" id="ARBA00009261"/>
    </source>
</evidence>
<accession>A0A9D1JZY4</accession>
<keyword evidence="6 9" id="KW-0769">Symport</keyword>
<dbReference type="GO" id="GO:0005283">
    <property type="term" value="F:amino acid:sodium symporter activity"/>
    <property type="evidence" value="ECO:0007669"/>
    <property type="project" value="InterPro"/>
</dbReference>
<keyword evidence="8 9" id="KW-0472">Membrane</keyword>
<dbReference type="Gene3D" id="1.20.1740.10">
    <property type="entry name" value="Amino acid/polyamine transporter I"/>
    <property type="match status" value="1"/>
</dbReference>
<feature type="transmembrane region" description="Helical" evidence="9">
    <location>
        <begin position="411"/>
        <end position="430"/>
    </location>
</feature>
<feature type="transmembrane region" description="Helical" evidence="9">
    <location>
        <begin position="6"/>
        <end position="25"/>
    </location>
</feature>
<dbReference type="InterPro" id="IPR001463">
    <property type="entry name" value="Na/Ala_symport"/>
</dbReference>
<evidence type="ECO:0000313" key="10">
    <source>
        <dbReference type="EMBL" id="HIS76207.1"/>
    </source>
</evidence>
<comment type="caution">
    <text evidence="10">The sequence shown here is derived from an EMBL/GenBank/DDBJ whole genome shotgun (WGS) entry which is preliminary data.</text>
</comment>
<comment type="subcellular location">
    <subcellularLocation>
        <location evidence="1 9">Cell membrane</location>
        <topology evidence="1 9">Multi-pass membrane protein</topology>
    </subcellularLocation>
</comment>
<keyword evidence="3 9" id="KW-0813">Transport</keyword>
<dbReference type="AlphaFoldDB" id="A0A9D1JZY4"/>
<dbReference type="PANTHER" id="PTHR30330:SF3">
    <property type="entry name" value="TRANSCRIPTIONAL REGULATOR, LRP FAMILY"/>
    <property type="match status" value="1"/>
</dbReference>
<gene>
    <name evidence="10" type="ORF">IAB51_05275</name>
</gene>
<evidence type="ECO:0000256" key="3">
    <source>
        <dbReference type="ARBA" id="ARBA00022448"/>
    </source>
</evidence>
<evidence type="ECO:0000256" key="1">
    <source>
        <dbReference type="ARBA" id="ARBA00004651"/>
    </source>
</evidence>
<protein>
    <submittedName>
        <fullName evidence="10">Sodium:alanine symporter family protein</fullName>
    </submittedName>
</protein>
<feature type="transmembrane region" description="Helical" evidence="9">
    <location>
        <begin position="140"/>
        <end position="160"/>
    </location>
</feature>
<keyword evidence="5 9" id="KW-0812">Transmembrane</keyword>
<feature type="transmembrane region" description="Helical" evidence="9">
    <location>
        <begin position="235"/>
        <end position="256"/>
    </location>
</feature>
<keyword evidence="4 9" id="KW-1003">Cell membrane</keyword>
<feature type="transmembrane region" description="Helical" evidence="9">
    <location>
        <begin position="206"/>
        <end position="223"/>
    </location>
</feature>
<feature type="transmembrane region" description="Helical" evidence="9">
    <location>
        <begin position="385"/>
        <end position="405"/>
    </location>
</feature>
<keyword evidence="7 9" id="KW-1133">Transmembrane helix</keyword>
<dbReference type="EMBL" id="DVJP01000036">
    <property type="protein sequence ID" value="HIS76207.1"/>
    <property type="molecule type" value="Genomic_DNA"/>
</dbReference>
<evidence type="ECO:0000256" key="6">
    <source>
        <dbReference type="ARBA" id="ARBA00022847"/>
    </source>
</evidence>
<proteinExistence type="inferred from homology"/>
<dbReference type="FunFam" id="1.20.1740.10:FF:000004">
    <property type="entry name" value="Sodium:alanine symporter family protein"/>
    <property type="match status" value="1"/>
</dbReference>
<evidence type="ECO:0000256" key="9">
    <source>
        <dbReference type="RuleBase" id="RU363064"/>
    </source>
</evidence>
<evidence type="ECO:0000256" key="8">
    <source>
        <dbReference type="ARBA" id="ARBA00023136"/>
    </source>
</evidence>
<feature type="transmembrane region" description="Helical" evidence="9">
    <location>
        <begin position="172"/>
        <end position="194"/>
    </location>
</feature>
<organism evidence="10 11">
    <name type="scientific">Candidatus Merdivicinus excrementipullorum</name>
    <dbReference type="NCBI Taxonomy" id="2840867"/>
    <lineage>
        <taxon>Bacteria</taxon>
        <taxon>Bacillati</taxon>
        <taxon>Bacillota</taxon>
        <taxon>Clostridia</taxon>
        <taxon>Eubacteriales</taxon>
        <taxon>Oscillospiraceae</taxon>
        <taxon>Oscillospiraceae incertae sedis</taxon>
        <taxon>Candidatus Merdivicinus</taxon>
    </lineage>
</organism>
<reference evidence="10" key="2">
    <citation type="journal article" date="2021" name="PeerJ">
        <title>Extensive microbial diversity within the chicken gut microbiome revealed by metagenomics and culture.</title>
        <authorList>
            <person name="Gilroy R."/>
            <person name="Ravi A."/>
            <person name="Getino M."/>
            <person name="Pursley I."/>
            <person name="Horton D.L."/>
            <person name="Alikhan N.F."/>
            <person name="Baker D."/>
            <person name="Gharbi K."/>
            <person name="Hall N."/>
            <person name="Watson M."/>
            <person name="Adriaenssens E.M."/>
            <person name="Foster-Nyarko E."/>
            <person name="Jarju S."/>
            <person name="Secka A."/>
            <person name="Antonio M."/>
            <person name="Oren A."/>
            <person name="Chaudhuri R.R."/>
            <person name="La Ragione R."/>
            <person name="Hildebrand F."/>
            <person name="Pallen M.J."/>
        </authorList>
    </citation>
    <scope>NUCLEOTIDE SEQUENCE</scope>
    <source>
        <strain evidence="10">CHK199-13235</strain>
    </source>
</reference>
<evidence type="ECO:0000256" key="7">
    <source>
        <dbReference type="ARBA" id="ARBA00022989"/>
    </source>
</evidence>
<dbReference type="Proteomes" id="UP000824002">
    <property type="component" value="Unassembled WGS sequence"/>
</dbReference>
<evidence type="ECO:0000256" key="5">
    <source>
        <dbReference type="ARBA" id="ARBA00022692"/>
    </source>
</evidence>
<name>A0A9D1JZY4_9FIRM</name>
<dbReference type="Pfam" id="PF01235">
    <property type="entry name" value="Na_Ala_symp"/>
    <property type="match status" value="1"/>
</dbReference>
<reference evidence="10" key="1">
    <citation type="submission" date="2020-10" db="EMBL/GenBank/DDBJ databases">
        <authorList>
            <person name="Gilroy R."/>
        </authorList>
    </citation>
    <scope>NUCLEOTIDE SEQUENCE</scope>
    <source>
        <strain evidence="10">CHK199-13235</strain>
    </source>
</reference>
<comment type="similarity">
    <text evidence="2 9">Belongs to the alanine or glycine:cation symporter (AGCS) (TC 2.A.25) family.</text>
</comment>
<evidence type="ECO:0000256" key="4">
    <source>
        <dbReference type="ARBA" id="ARBA00022475"/>
    </source>
</evidence>
<evidence type="ECO:0000313" key="11">
    <source>
        <dbReference type="Proteomes" id="UP000824002"/>
    </source>
</evidence>
<feature type="transmembrane region" description="Helical" evidence="9">
    <location>
        <begin position="300"/>
        <end position="323"/>
    </location>
</feature>
<sequence>MAVLELLTGPAFLLFLAGAGIFFTCKLKGMQFFQTGRIWKATFGRLTDKREKSSGAISPFQATATALAGTLGTGNIAGVATAIVSGGPGAVFWMWLSSLFAMALKYAEIFLSVRFRTVNANGEQVGGPMYYMEKGLHCRWMAVWFSAACVLASFGIGNMAQANAAAQSLSAAFGIPEWAVGIGLMCVIGMVLFGGIKKISKWTERVIPFLAVLYIGASVWALWVHRSKIPGVISLIIRDAFDFSAAAGGIFGFLVCRGVRYGVARGVFSNEAGMGSAPIIHGAADARSPADQGMWGIIEVFLDTTVMCSVTALVILTSGVPFAGKDGAALTLAAFETVLGKPGVLFLAVSILFFAAASILGWSYCGEKSMEYLHPGKKSRDLYRVLYLCAVLAGAVFPLDFVWTLSDLLNLAMAVPNVLAVLLLSSSITVRKMQK</sequence>